<evidence type="ECO:0000259" key="2">
    <source>
        <dbReference type="Pfam" id="PF04548"/>
    </source>
</evidence>
<dbReference type="EMBL" id="JAKCXM010000369">
    <property type="protein sequence ID" value="KAJ0395001.1"/>
    <property type="molecule type" value="Genomic_DNA"/>
</dbReference>
<evidence type="ECO:0000313" key="3">
    <source>
        <dbReference type="EMBL" id="KAJ0395001.1"/>
    </source>
</evidence>
<keyword evidence="4" id="KW-1185">Reference proteome</keyword>
<dbReference type="Gene3D" id="3.40.50.300">
    <property type="entry name" value="P-loop containing nucleotide triphosphate hydrolases"/>
    <property type="match status" value="1"/>
</dbReference>
<proteinExistence type="predicted"/>
<dbReference type="AlphaFoldDB" id="A0AAD5LVX3"/>
<evidence type="ECO:0000256" key="1">
    <source>
        <dbReference type="ARBA" id="ARBA00022741"/>
    </source>
</evidence>
<protein>
    <recommendedName>
        <fullName evidence="2">AIG1-type G domain-containing protein</fullName>
    </recommendedName>
</protein>
<feature type="domain" description="AIG1-type G" evidence="2">
    <location>
        <begin position="6"/>
        <end position="106"/>
    </location>
</feature>
<comment type="caution">
    <text evidence="3">The sequence shown here is derived from an EMBL/GenBank/DDBJ whole genome shotgun (WGS) entry which is preliminary data.</text>
</comment>
<evidence type="ECO:0000313" key="4">
    <source>
        <dbReference type="Proteomes" id="UP001209570"/>
    </source>
</evidence>
<sequence>MTETWIFIGNPGVGKSTLLNCLLGYNAFASGLSYGGGLTTEVATAYDASRDIVVVDTPGLFDAMLGHNAADDITSLLQPGGKYKLCFFVRLADGRVVCEDLVALERVLDSIFLDDVPFSVIINDVKAVAYAELAKGGRHFKQVVAQINSGRYTTPHVLVVPRFRCLFEADNARVQLPSALRESLERFPTVYIPSDSVGDIYVPWFQDAVVSMTDTVVAMERPGEAEKHLQLVGRKRGSAFWPTVAKAAKVIAQVLTVTATVGII</sequence>
<dbReference type="SUPFAM" id="SSF52540">
    <property type="entry name" value="P-loop containing nucleoside triphosphate hydrolases"/>
    <property type="match status" value="1"/>
</dbReference>
<reference evidence="3" key="1">
    <citation type="submission" date="2021-12" db="EMBL/GenBank/DDBJ databases">
        <title>Prjna785345.</title>
        <authorList>
            <person name="Rujirawat T."/>
            <person name="Krajaejun T."/>
        </authorList>
    </citation>
    <scope>NUCLEOTIDE SEQUENCE</scope>
    <source>
        <strain evidence="3">Pi057C3</strain>
    </source>
</reference>
<name>A0AAD5LVX3_PYTIN</name>
<keyword evidence="1" id="KW-0547">Nucleotide-binding</keyword>
<dbReference type="Pfam" id="PF04548">
    <property type="entry name" value="AIG1"/>
    <property type="match status" value="1"/>
</dbReference>
<dbReference type="Proteomes" id="UP001209570">
    <property type="component" value="Unassembled WGS sequence"/>
</dbReference>
<dbReference type="CDD" id="cd00882">
    <property type="entry name" value="Ras_like_GTPase"/>
    <property type="match status" value="1"/>
</dbReference>
<organism evidence="3 4">
    <name type="scientific">Pythium insidiosum</name>
    <name type="common">Pythiosis disease agent</name>
    <dbReference type="NCBI Taxonomy" id="114742"/>
    <lineage>
        <taxon>Eukaryota</taxon>
        <taxon>Sar</taxon>
        <taxon>Stramenopiles</taxon>
        <taxon>Oomycota</taxon>
        <taxon>Peronosporomycetes</taxon>
        <taxon>Pythiales</taxon>
        <taxon>Pythiaceae</taxon>
        <taxon>Pythium</taxon>
    </lineage>
</organism>
<accession>A0AAD5LVX3</accession>
<dbReference type="InterPro" id="IPR006703">
    <property type="entry name" value="G_AIG1"/>
</dbReference>
<dbReference type="GO" id="GO:0005525">
    <property type="term" value="F:GTP binding"/>
    <property type="evidence" value="ECO:0007669"/>
    <property type="project" value="InterPro"/>
</dbReference>
<dbReference type="InterPro" id="IPR027417">
    <property type="entry name" value="P-loop_NTPase"/>
</dbReference>
<gene>
    <name evidence="3" type="ORF">P43SY_002154</name>
</gene>